<dbReference type="Gene3D" id="3.10.520.10">
    <property type="entry name" value="ApbE-like domains"/>
    <property type="match status" value="1"/>
</dbReference>
<dbReference type="EMBL" id="LWHJ01000029">
    <property type="protein sequence ID" value="OAQ38888.1"/>
    <property type="molecule type" value="Genomic_DNA"/>
</dbReference>
<comment type="caution">
    <text evidence="12">The sequence shown here is derived from an EMBL/GenBank/DDBJ whole genome shotgun (WGS) entry which is preliminary data.</text>
</comment>
<feature type="binding site" evidence="11">
    <location>
        <position position="159"/>
    </location>
    <ligand>
        <name>Mg(2+)</name>
        <dbReference type="ChEBI" id="CHEBI:18420"/>
    </ligand>
</feature>
<dbReference type="AlphaFoldDB" id="A0A179DD41"/>
<evidence type="ECO:0000313" key="13">
    <source>
        <dbReference type="Proteomes" id="UP000078459"/>
    </source>
</evidence>
<dbReference type="SUPFAM" id="SSF143631">
    <property type="entry name" value="ApbE-like"/>
    <property type="match status" value="1"/>
</dbReference>
<dbReference type="PANTHER" id="PTHR30040:SF2">
    <property type="entry name" value="FAD:PROTEIN FMN TRANSFERASE"/>
    <property type="match status" value="1"/>
</dbReference>
<name>A0A179DD41_9SPHI</name>
<dbReference type="STRING" id="1826909.A5893_12670"/>
<evidence type="ECO:0000256" key="9">
    <source>
        <dbReference type="ARBA" id="ARBA00048540"/>
    </source>
</evidence>
<comment type="cofactor">
    <cofactor evidence="11">
        <name>Mg(2+)</name>
        <dbReference type="ChEBI" id="CHEBI:18420"/>
    </cofactor>
    <cofactor evidence="11">
        <name>Mn(2+)</name>
        <dbReference type="ChEBI" id="CHEBI:29035"/>
    </cofactor>
    <text evidence="11">Magnesium. Can also use manganese.</text>
</comment>
<keyword evidence="5 10" id="KW-0479">Metal-binding</keyword>
<dbReference type="InterPro" id="IPR003374">
    <property type="entry name" value="ApbE-like_sf"/>
</dbReference>
<evidence type="ECO:0000256" key="10">
    <source>
        <dbReference type="PIRNR" id="PIRNR006268"/>
    </source>
</evidence>
<evidence type="ECO:0000256" key="6">
    <source>
        <dbReference type="ARBA" id="ARBA00022827"/>
    </source>
</evidence>
<reference evidence="12 13" key="2">
    <citation type="submission" date="2016-06" db="EMBL/GenBank/DDBJ databases">
        <title>Pedobacter psychrophilus sp. nov., isolated from Antarctic fragmentary rock.</title>
        <authorList>
            <person name="Svec P."/>
        </authorList>
    </citation>
    <scope>NUCLEOTIDE SEQUENCE [LARGE SCALE GENOMIC DNA]</scope>
    <source>
        <strain evidence="12 13">CCM 8644</strain>
    </source>
</reference>
<reference evidence="12 13" key="1">
    <citation type="submission" date="2016-04" db="EMBL/GenBank/DDBJ databases">
        <authorList>
            <person name="Evans L.H."/>
            <person name="Alamgir A."/>
            <person name="Owens N."/>
            <person name="Weber N.D."/>
            <person name="Virtaneva K."/>
            <person name="Barbian K."/>
            <person name="Babar A."/>
            <person name="Rosenke K."/>
        </authorList>
    </citation>
    <scope>NUCLEOTIDE SEQUENCE [LARGE SCALE GENOMIC DNA]</scope>
    <source>
        <strain evidence="12 13">CCM 8644</strain>
    </source>
</reference>
<evidence type="ECO:0000256" key="7">
    <source>
        <dbReference type="ARBA" id="ARBA00022842"/>
    </source>
</evidence>
<evidence type="ECO:0000256" key="11">
    <source>
        <dbReference type="PIRSR" id="PIRSR006268-2"/>
    </source>
</evidence>
<evidence type="ECO:0000256" key="5">
    <source>
        <dbReference type="ARBA" id="ARBA00022723"/>
    </source>
</evidence>
<dbReference type="RefSeq" id="WP_068823039.1">
    <property type="nucleotide sequence ID" value="NZ_LWHJ01000029.1"/>
</dbReference>
<dbReference type="PANTHER" id="PTHR30040">
    <property type="entry name" value="THIAMINE BIOSYNTHESIS LIPOPROTEIN APBE"/>
    <property type="match status" value="1"/>
</dbReference>
<protein>
    <recommendedName>
        <fullName evidence="2 10">FAD:protein FMN transferase</fullName>
        <ecNumber evidence="1 10">2.7.1.180</ecNumber>
    </recommendedName>
    <alternativeName>
        <fullName evidence="8 10">Flavin transferase</fullName>
    </alternativeName>
</protein>
<keyword evidence="7 10" id="KW-0460">Magnesium</keyword>
<dbReference type="PIRSF" id="PIRSF006268">
    <property type="entry name" value="ApbE"/>
    <property type="match status" value="1"/>
</dbReference>
<keyword evidence="6 10" id="KW-0274">FAD</keyword>
<dbReference type="InterPro" id="IPR024932">
    <property type="entry name" value="ApbE"/>
</dbReference>
<evidence type="ECO:0000256" key="8">
    <source>
        <dbReference type="ARBA" id="ARBA00031306"/>
    </source>
</evidence>
<evidence type="ECO:0000256" key="2">
    <source>
        <dbReference type="ARBA" id="ARBA00016337"/>
    </source>
</evidence>
<evidence type="ECO:0000256" key="3">
    <source>
        <dbReference type="ARBA" id="ARBA00022630"/>
    </source>
</evidence>
<dbReference type="Proteomes" id="UP000078459">
    <property type="component" value="Unassembled WGS sequence"/>
</dbReference>
<feature type="binding site" evidence="11">
    <location>
        <position position="271"/>
    </location>
    <ligand>
        <name>Mg(2+)</name>
        <dbReference type="ChEBI" id="CHEBI:18420"/>
    </ligand>
</feature>
<dbReference type="Pfam" id="PF02424">
    <property type="entry name" value="ApbE"/>
    <property type="match status" value="1"/>
</dbReference>
<dbReference type="GO" id="GO:0046872">
    <property type="term" value="F:metal ion binding"/>
    <property type="evidence" value="ECO:0007669"/>
    <property type="project" value="UniProtKB-UniRule"/>
</dbReference>
<keyword evidence="4 10" id="KW-0808">Transferase</keyword>
<accession>A0A179DD41</accession>
<gene>
    <name evidence="12" type="ORF">A5893_12670</name>
</gene>
<organism evidence="12 13">
    <name type="scientific">Pedobacter psychrophilus</name>
    <dbReference type="NCBI Taxonomy" id="1826909"/>
    <lineage>
        <taxon>Bacteria</taxon>
        <taxon>Pseudomonadati</taxon>
        <taxon>Bacteroidota</taxon>
        <taxon>Sphingobacteriia</taxon>
        <taxon>Sphingobacteriales</taxon>
        <taxon>Sphingobacteriaceae</taxon>
        <taxon>Pedobacter</taxon>
    </lineage>
</organism>
<evidence type="ECO:0000313" key="12">
    <source>
        <dbReference type="EMBL" id="OAQ38888.1"/>
    </source>
</evidence>
<dbReference type="EC" id="2.7.1.180" evidence="1 10"/>
<feature type="binding site" evidence="11">
    <location>
        <position position="275"/>
    </location>
    <ligand>
        <name>Mg(2+)</name>
        <dbReference type="ChEBI" id="CHEBI:18420"/>
    </ligand>
</feature>
<keyword evidence="3 10" id="KW-0285">Flavoprotein</keyword>
<comment type="catalytic activity">
    <reaction evidence="9 10">
        <text>L-threonyl-[protein] + FAD = FMN-L-threonyl-[protein] + AMP + H(+)</text>
        <dbReference type="Rhea" id="RHEA:36847"/>
        <dbReference type="Rhea" id="RHEA-COMP:11060"/>
        <dbReference type="Rhea" id="RHEA-COMP:11061"/>
        <dbReference type="ChEBI" id="CHEBI:15378"/>
        <dbReference type="ChEBI" id="CHEBI:30013"/>
        <dbReference type="ChEBI" id="CHEBI:57692"/>
        <dbReference type="ChEBI" id="CHEBI:74257"/>
        <dbReference type="ChEBI" id="CHEBI:456215"/>
        <dbReference type="EC" id="2.7.1.180"/>
    </reaction>
</comment>
<evidence type="ECO:0000256" key="1">
    <source>
        <dbReference type="ARBA" id="ARBA00011955"/>
    </source>
</evidence>
<proteinExistence type="inferred from homology"/>
<dbReference type="GO" id="GO:0016740">
    <property type="term" value="F:transferase activity"/>
    <property type="evidence" value="ECO:0007669"/>
    <property type="project" value="UniProtKB-UniRule"/>
</dbReference>
<dbReference type="OrthoDB" id="9778595at2"/>
<sequence length="324" mass="35464">MPSANLTTQQVFKQSMKLMGNQFEISVVANNLAFADEKTQLAVTEIKRIEQLLTTFKPDSQTNKINENAGIAPVKVDTEVFHLIQRSIRISEISQGAFDITYGSLDKRFWNFDTQMESLPDKESAKKSVSLINYKNVVLDLKAQTVFLKEKGMRIGFGGIGKGYAADRAKRILQEAGVESGIVNASGDLSTWGTQPSGKPWTVGIADPEHKSNPFSFMDISNMAIATSGNYEKFAVINGKKYSHTIDPHTGFPVSGIKSVSIICPQAELADALATPVMVMGVEVGLNLINQLSNIACIIIDDYNQLHTSKNININPTKGQLNYA</sequence>
<comment type="similarity">
    <text evidence="10">Belongs to the ApbE family.</text>
</comment>
<evidence type="ECO:0000256" key="4">
    <source>
        <dbReference type="ARBA" id="ARBA00022679"/>
    </source>
</evidence>
<keyword evidence="13" id="KW-1185">Reference proteome</keyword>